<name>W9B872_MYCCO</name>
<dbReference type="STRING" id="258533.BN977_05978"/>
<evidence type="ECO:0000313" key="6">
    <source>
        <dbReference type="Proteomes" id="UP000028870"/>
    </source>
</evidence>
<dbReference type="InterPro" id="IPR010982">
    <property type="entry name" value="Lambda_DNA-bd_dom_sf"/>
</dbReference>
<dbReference type="GO" id="GO:0000976">
    <property type="term" value="F:transcription cis-regulatory region binding"/>
    <property type="evidence" value="ECO:0007669"/>
    <property type="project" value="TreeGrafter"/>
</dbReference>
<dbReference type="AlphaFoldDB" id="W9B872"/>
<evidence type="ECO:0000256" key="3">
    <source>
        <dbReference type="ARBA" id="ARBA00023163"/>
    </source>
</evidence>
<dbReference type="PANTHER" id="PTHR30146:SF138">
    <property type="entry name" value="TRANSCRIPTIONAL REGULATORY PROTEIN"/>
    <property type="match status" value="1"/>
</dbReference>
<accession>W9B872</accession>
<dbReference type="Proteomes" id="UP000028870">
    <property type="component" value="Unassembled WGS sequence"/>
</dbReference>
<protein>
    <submittedName>
        <fullName evidence="5">Transcriptional regulator</fullName>
    </submittedName>
</protein>
<dbReference type="Pfam" id="PF00356">
    <property type="entry name" value="LacI"/>
    <property type="match status" value="1"/>
</dbReference>
<dbReference type="PROSITE" id="PS50932">
    <property type="entry name" value="HTH_LACI_2"/>
    <property type="match status" value="1"/>
</dbReference>
<dbReference type="SUPFAM" id="SSF53822">
    <property type="entry name" value="Periplasmic binding protein-like I"/>
    <property type="match status" value="1"/>
</dbReference>
<organism evidence="5 6">
    <name type="scientific">Mycolicibacterium cosmeticum</name>
    <dbReference type="NCBI Taxonomy" id="258533"/>
    <lineage>
        <taxon>Bacteria</taxon>
        <taxon>Bacillati</taxon>
        <taxon>Actinomycetota</taxon>
        <taxon>Actinomycetes</taxon>
        <taxon>Mycobacteriales</taxon>
        <taxon>Mycobacteriaceae</taxon>
        <taxon>Mycolicibacterium</taxon>
    </lineage>
</organism>
<dbReference type="InterPro" id="IPR000843">
    <property type="entry name" value="HTH_LacI"/>
</dbReference>
<dbReference type="Gene3D" id="3.40.50.2300">
    <property type="match status" value="2"/>
</dbReference>
<sequence>MVTMKDVAKAAGVSQASVSYAYSGSPRVSETQRHHIFAVAAELGYTGPNIAGSFLRSGRIGAVGVLVPGPLANAVEDPSTALLLKGIVEVGELADVALTLLPVARPDAPEPTARPATPAVLRGLVDGVVMHCLPNDHEVVQAIRSRGLPAVAIDSPRLPHLPYVTADHRQGGTDQMNHVLTQGHRRIAVLTDRIGGRHFPGCRSLAQVPMVAETYLAERFTGYRDALLAHAVDAAAVTVIEAPDIDMASGMAAAAELIACARPTAVVTTSDVHAAAVLKVLRGLGIAVPREVSVIGFDDAPIADLLGLTTIRQPLEDKGRTAAQMLLDVIAGHQRRRSVKPVELVVRNTTGPVVG</sequence>
<dbReference type="Gene3D" id="1.10.260.40">
    <property type="entry name" value="lambda repressor-like DNA-binding domains"/>
    <property type="match status" value="1"/>
</dbReference>
<dbReference type="InterPro" id="IPR028082">
    <property type="entry name" value="Peripla_BP_I"/>
</dbReference>
<dbReference type="EMBL" id="CCBB010000003">
    <property type="protein sequence ID" value="CDO11137.1"/>
    <property type="molecule type" value="Genomic_DNA"/>
</dbReference>
<dbReference type="OrthoDB" id="59108at2"/>
<evidence type="ECO:0000313" key="5">
    <source>
        <dbReference type="EMBL" id="CDO11137.1"/>
    </source>
</evidence>
<feature type="domain" description="HTH lacI-type" evidence="4">
    <location>
        <begin position="2"/>
        <end position="57"/>
    </location>
</feature>
<reference evidence="5" key="1">
    <citation type="submission" date="2014-03" db="EMBL/GenBank/DDBJ databases">
        <title>Draft Genome Sequence of Mycobacterium cosmeticum DSM 44829.</title>
        <authorList>
            <person name="Croce O."/>
            <person name="Robert C."/>
            <person name="Raoult D."/>
            <person name="Drancourt M."/>
        </authorList>
    </citation>
    <scope>NUCLEOTIDE SEQUENCE [LARGE SCALE GENOMIC DNA]</scope>
    <source>
        <strain evidence="5">DSM 44829</strain>
    </source>
</reference>
<dbReference type="SMART" id="SM00354">
    <property type="entry name" value="HTH_LACI"/>
    <property type="match status" value="1"/>
</dbReference>
<keyword evidence="1" id="KW-0805">Transcription regulation</keyword>
<keyword evidence="3" id="KW-0804">Transcription</keyword>
<dbReference type="eggNOG" id="COG1609">
    <property type="taxonomic scope" value="Bacteria"/>
</dbReference>
<dbReference type="RefSeq" id="WP_036403534.1">
    <property type="nucleotide sequence ID" value="NZ_CCBB010000003.1"/>
</dbReference>
<comment type="caution">
    <text evidence="5">The sequence shown here is derived from an EMBL/GenBank/DDBJ whole genome shotgun (WGS) entry which is preliminary data.</text>
</comment>
<evidence type="ECO:0000256" key="2">
    <source>
        <dbReference type="ARBA" id="ARBA00023125"/>
    </source>
</evidence>
<dbReference type="PANTHER" id="PTHR30146">
    <property type="entry name" value="LACI-RELATED TRANSCRIPTIONAL REPRESSOR"/>
    <property type="match status" value="1"/>
</dbReference>
<dbReference type="CDD" id="cd06279">
    <property type="entry name" value="PBP1_LacI-like"/>
    <property type="match status" value="1"/>
</dbReference>
<keyword evidence="6" id="KW-1185">Reference proteome</keyword>
<dbReference type="InterPro" id="IPR046335">
    <property type="entry name" value="LacI/GalR-like_sensor"/>
</dbReference>
<dbReference type="SUPFAM" id="SSF47413">
    <property type="entry name" value="lambda repressor-like DNA-binding domains"/>
    <property type="match status" value="1"/>
</dbReference>
<evidence type="ECO:0000259" key="4">
    <source>
        <dbReference type="PROSITE" id="PS50932"/>
    </source>
</evidence>
<gene>
    <name evidence="5" type="ORF">BN977_05978</name>
</gene>
<dbReference type="CDD" id="cd01392">
    <property type="entry name" value="HTH_LacI"/>
    <property type="match status" value="1"/>
</dbReference>
<proteinExistence type="predicted"/>
<dbReference type="Pfam" id="PF13377">
    <property type="entry name" value="Peripla_BP_3"/>
    <property type="match status" value="1"/>
</dbReference>
<reference evidence="5" key="2">
    <citation type="submission" date="2014-03" db="EMBL/GenBank/DDBJ databases">
        <authorList>
            <person name="Urmite Genomes"/>
        </authorList>
    </citation>
    <scope>NUCLEOTIDE SEQUENCE</scope>
    <source>
        <strain evidence="5">DSM 44829</strain>
    </source>
</reference>
<keyword evidence="2" id="KW-0238">DNA-binding</keyword>
<dbReference type="GO" id="GO:0003700">
    <property type="term" value="F:DNA-binding transcription factor activity"/>
    <property type="evidence" value="ECO:0007669"/>
    <property type="project" value="TreeGrafter"/>
</dbReference>
<evidence type="ECO:0000256" key="1">
    <source>
        <dbReference type="ARBA" id="ARBA00023015"/>
    </source>
</evidence>